<dbReference type="Gene3D" id="3.20.20.70">
    <property type="entry name" value="Aldolase class I"/>
    <property type="match status" value="1"/>
</dbReference>
<evidence type="ECO:0000256" key="4">
    <source>
        <dbReference type="ARBA" id="ARBA00023152"/>
    </source>
</evidence>
<comment type="similarity">
    <text evidence="2">Belongs to the class I fructose-bisphosphate aldolase family.</text>
</comment>
<dbReference type="UniPathway" id="UPA00109">
    <property type="reaction ID" value="UER00183"/>
</dbReference>
<comment type="pathway">
    <text evidence="1">Carbohydrate degradation; glycolysis; D-glyceraldehyde 3-phosphate and glycerone phosphate from D-glucose: step 4/4.</text>
</comment>
<reference evidence="6" key="1">
    <citation type="submission" date="2018-06" db="EMBL/GenBank/DDBJ databases">
        <authorList>
            <person name="Zhirakovskaya E."/>
        </authorList>
    </citation>
    <scope>NUCLEOTIDE SEQUENCE</scope>
</reference>
<evidence type="ECO:0000256" key="3">
    <source>
        <dbReference type="ARBA" id="ARBA00013068"/>
    </source>
</evidence>
<keyword evidence="5 6" id="KW-0456">Lyase</keyword>
<dbReference type="NCBIfam" id="NF033379">
    <property type="entry name" value="FrucBisAld_I"/>
    <property type="match status" value="1"/>
</dbReference>
<gene>
    <name evidence="6" type="ORF">MNBD_CPR01-140</name>
</gene>
<evidence type="ECO:0000256" key="1">
    <source>
        <dbReference type="ARBA" id="ARBA00004714"/>
    </source>
</evidence>
<accession>A0A3B0UPU7</accession>
<evidence type="ECO:0000256" key="2">
    <source>
        <dbReference type="ARBA" id="ARBA00010387"/>
    </source>
</evidence>
<dbReference type="InterPro" id="IPR013785">
    <property type="entry name" value="Aldolase_TIM"/>
</dbReference>
<protein>
    <recommendedName>
        <fullName evidence="3">fructose-bisphosphate aldolase</fullName>
        <ecNumber evidence="3">4.1.2.13</ecNumber>
    </recommendedName>
</protein>
<dbReference type="GO" id="GO:0004332">
    <property type="term" value="F:fructose-bisphosphate aldolase activity"/>
    <property type="evidence" value="ECO:0007669"/>
    <property type="project" value="UniProtKB-EC"/>
</dbReference>
<dbReference type="InterPro" id="IPR000741">
    <property type="entry name" value="FBA_I"/>
</dbReference>
<name>A0A3B0UPU7_9ZZZZ</name>
<organism evidence="6">
    <name type="scientific">hydrothermal vent metagenome</name>
    <dbReference type="NCBI Taxonomy" id="652676"/>
    <lineage>
        <taxon>unclassified sequences</taxon>
        <taxon>metagenomes</taxon>
        <taxon>ecological metagenomes</taxon>
    </lineage>
</organism>
<dbReference type="EMBL" id="UOEV01000082">
    <property type="protein sequence ID" value="VAW33085.1"/>
    <property type="molecule type" value="Genomic_DNA"/>
</dbReference>
<evidence type="ECO:0000256" key="5">
    <source>
        <dbReference type="ARBA" id="ARBA00023239"/>
    </source>
</evidence>
<evidence type="ECO:0000313" key="6">
    <source>
        <dbReference type="EMBL" id="VAW33085.1"/>
    </source>
</evidence>
<dbReference type="PANTHER" id="PTHR11627">
    <property type="entry name" value="FRUCTOSE-BISPHOSPHATE ALDOLASE"/>
    <property type="match status" value="1"/>
</dbReference>
<dbReference type="GO" id="GO:0006096">
    <property type="term" value="P:glycolytic process"/>
    <property type="evidence" value="ECO:0007669"/>
    <property type="project" value="UniProtKB-UniPathway"/>
</dbReference>
<dbReference type="AlphaFoldDB" id="A0A3B0UPU7"/>
<dbReference type="SUPFAM" id="SSF51569">
    <property type="entry name" value="Aldolase"/>
    <property type="match status" value="1"/>
</dbReference>
<dbReference type="EC" id="4.1.2.13" evidence="3"/>
<proteinExistence type="inferred from homology"/>
<keyword evidence="4" id="KW-0324">Glycolysis</keyword>
<sequence>MYDLHEIALNLVAHKKGLLAADESIKTAGKRLVACGVESTAETRRQYRELFLDTPSIEKYLSGVILFEETLKQSSDSGVPFPELLEQKGILPGIKVDQGTELMTDSSNETVTKGLLDLEERLAPYRASGARFTKWRAVIRIDGDTLPSAKAIMENAKRLASYALTAQQSGFVPILEPEVLLEGNHSRLRTKDVIEATMNAVFSAVDDIAVDRTALIIKTSMALSGSDSGRTDTPEEVADSTVEALKACIPADVPGIVFLSGGQSPDQATNNLSAIMKLAHKVGVPWNITFSYARALQSESLSVWKGEKDNMQNARTVFLERLVKVTDALPDVSK</sequence>
<dbReference type="Pfam" id="PF00274">
    <property type="entry name" value="Glycolytic"/>
    <property type="match status" value="1"/>
</dbReference>